<proteinExistence type="predicted"/>
<evidence type="ECO:0000313" key="3">
    <source>
        <dbReference type="Proteomes" id="UP001612928"/>
    </source>
</evidence>
<sequence>MPKVFVGEPAPEELAEIGPDATPSAPDSCVDSERVPGVPADARCPELHGSERFGHRGLSRLAEAYGLLEKRPNTMNVRGEEGAR</sequence>
<gene>
    <name evidence="2" type="ORF">ACIBP5_07010</name>
</gene>
<feature type="region of interest" description="Disordered" evidence="1">
    <location>
        <begin position="13"/>
        <end position="33"/>
    </location>
</feature>
<evidence type="ECO:0000313" key="2">
    <source>
        <dbReference type="EMBL" id="MFI7439695.1"/>
    </source>
</evidence>
<protein>
    <submittedName>
        <fullName evidence="2">Uncharacterized protein</fullName>
    </submittedName>
</protein>
<reference evidence="2 3" key="1">
    <citation type="submission" date="2024-10" db="EMBL/GenBank/DDBJ databases">
        <title>The Natural Products Discovery Center: Release of the First 8490 Sequenced Strains for Exploring Actinobacteria Biosynthetic Diversity.</title>
        <authorList>
            <person name="Kalkreuter E."/>
            <person name="Kautsar S.A."/>
            <person name="Yang D."/>
            <person name="Bader C.D."/>
            <person name="Teijaro C.N."/>
            <person name="Fluegel L."/>
            <person name="Davis C.M."/>
            <person name="Simpson J.R."/>
            <person name="Lauterbach L."/>
            <person name="Steele A.D."/>
            <person name="Gui C."/>
            <person name="Meng S."/>
            <person name="Li G."/>
            <person name="Viehrig K."/>
            <person name="Ye F."/>
            <person name="Su P."/>
            <person name="Kiefer A.F."/>
            <person name="Nichols A."/>
            <person name="Cepeda A.J."/>
            <person name="Yan W."/>
            <person name="Fan B."/>
            <person name="Jiang Y."/>
            <person name="Adhikari A."/>
            <person name="Zheng C.-J."/>
            <person name="Schuster L."/>
            <person name="Cowan T.M."/>
            <person name="Smanski M.J."/>
            <person name="Chevrette M.G."/>
            <person name="De Carvalho L.P.S."/>
            <person name="Shen B."/>
        </authorList>
    </citation>
    <scope>NUCLEOTIDE SEQUENCE [LARGE SCALE GENOMIC DNA]</scope>
    <source>
        <strain evidence="2 3">NPDC049503</strain>
    </source>
</reference>
<evidence type="ECO:0000256" key="1">
    <source>
        <dbReference type="SAM" id="MobiDB-lite"/>
    </source>
</evidence>
<accession>A0ABW7ZYS1</accession>
<comment type="caution">
    <text evidence="2">The sequence shown here is derived from an EMBL/GenBank/DDBJ whole genome shotgun (WGS) entry which is preliminary data.</text>
</comment>
<dbReference type="RefSeq" id="WP_397019358.1">
    <property type="nucleotide sequence ID" value="NZ_JBITMB010000002.1"/>
</dbReference>
<organism evidence="2 3">
    <name type="scientific">Nonomuraea indica</name>
    <dbReference type="NCBI Taxonomy" id="1581193"/>
    <lineage>
        <taxon>Bacteria</taxon>
        <taxon>Bacillati</taxon>
        <taxon>Actinomycetota</taxon>
        <taxon>Actinomycetes</taxon>
        <taxon>Streptosporangiales</taxon>
        <taxon>Streptosporangiaceae</taxon>
        <taxon>Nonomuraea</taxon>
    </lineage>
</organism>
<name>A0ABW7ZYS1_9ACTN</name>
<keyword evidence="3" id="KW-1185">Reference proteome</keyword>
<dbReference type="Proteomes" id="UP001612928">
    <property type="component" value="Unassembled WGS sequence"/>
</dbReference>
<dbReference type="EMBL" id="JBITMB010000002">
    <property type="protein sequence ID" value="MFI7439695.1"/>
    <property type="molecule type" value="Genomic_DNA"/>
</dbReference>